<protein>
    <recommendedName>
        <fullName evidence="3">Lipoprotein</fullName>
    </recommendedName>
</protein>
<name>A0A1I3JJT7_9RHOB</name>
<accession>A0A1I3JJT7</accession>
<dbReference type="STRING" id="588602.SAMN04487991_0377"/>
<organism evidence="1 2">
    <name type="scientific">Celeribacter neptunius</name>
    <dbReference type="NCBI Taxonomy" id="588602"/>
    <lineage>
        <taxon>Bacteria</taxon>
        <taxon>Pseudomonadati</taxon>
        <taxon>Pseudomonadota</taxon>
        <taxon>Alphaproteobacteria</taxon>
        <taxon>Rhodobacterales</taxon>
        <taxon>Roseobacteraceae</taxon>
        <taxon>Celeribacter</taxon>
    </lineage>
</organism>
<proteinExistence type="predicted"/>
<dbReference type="RefSeq" id="WP_177212995.1">
    <property type="nucleotide sequence ID" value="NZ_FORH01000001.1"/>
</dbReference>
<dbReference type="PROSITE" id="PS51257">
    <property type="entry name" value="PROKAR_LIPOPROTEIN"/>
    <property type="match status" value="1"/>
</dbReference>
<dbReference type="Proteomes" id="UP000199630">
    <property type="component" value="Unassembled WGS sequence"/>
</dbReference>
<reference evidence="2" key="1">
    <citation type="submission" date="2016-10" db="EMBL/GenBank/DDBJ databases">
        <authorList>
            <person name="Varghese N."/>
            <person name="Submissions S."/>
        </authorList>
    </citation>
    <scope>NUCLEOTIDE SEQUENCE [LARGE SCALE GENOMIC DNA]</scope>
    <source>
        <strain evidence="2">DSM 26471</strain>
    </source>
</reference>
<dbReference type="AlphaFoldDB" id="A0A1I3JJT7"/>
<evidence type="ECO:0000313" key="2">
    <source>
        <dbReference type="Proteomes" id="UP000199630"/>
    </source>
</evidence>
<gene>
    <name evidence="1" type="ORF">SAMN04487991_0377</name>
</gene>
<sequence>MRLFLVLLSLGLLIGCETMTPTEYPLSEETCAPGDPVQDMSSNDCVLPVTGL</sequence>
<dbReference type="EMBL" id="FORH01000001">
    <property type="protein sequence ID" value="SFI60511.1"/>
    <property type="molecule type" value="Genomic_DNA"/>
</dbReference>
<evidence type="ECO:0008006" key="3">
    <source>
        <dbReference type="Google" id="ProtNLM"/>
    </source>
</evidence>
<evidence type="ECO:0000313" key="1">
    <source>
        <dbReference type="EMBL" id="SFI60511.1"/>
    </source>
</evidence>
<keyword evidence="2" id="KW-1185">Reference proteome</keyword>